<sequence length="399" mass="43357">MKIVVLGGCGTVGATAVGDLVSDDTFSEIVVADKNIEKARGLVSKLDSDKLSAVFVDVADAKSLRKVIEGASLVLNVVGPFYRFAEPITNAVIEEGINCVDICDDYDATMKLLEMDEDAREAGITVLTGMGSSPGLANLLAKFGSSQLDETEEIHIHHVHGGEEEEGAAVVYHRIHSIEGEIPIFKDGKLVKVRSFEKEGIAEIEDVDFYDPIGVVRVYPYPHPETITLPRYIKGLKKVTNKGSILPEAYYIFIRDMVKLGITGREPIGVGGQKVVPVEFTVSYILSEREKKYIKMLDGKMGSLKVVVKGKLNGEPHQYHFTATSKGTGMGEGTAIPASIGAHLMANGEIKEKGVFPPEACIDPMTFLDVVKTKESLKKGEPLIFESIDKDGNVTRMEI</sequence>
<feature type="domain" description="Saccharopine dehydrogenase-like C-terminal" evidence="2">
    <location>
        <begin position="221"/>
        <end position="370"/>
    </location>
</feature>
<dbReference type="Gene3D" id="3.40.50.720">
    <property type="entry name" value="NAD(P)-binding Rossmann-like Domain"/>
    <property type="match status" value="1"/>
</dbReference>
<organism evidence="3 4">
    <name type="scientific">Candidatus Methanolliviera hydrocarbonicum</name>
    <dbReference type="NCBI Taxonomy" id="2491085"/>
    <lineage>
        <taxon>Archaea</taxon>
        <taxon>Methanobacteriati</taxon>
        <taxon>Methanobacteriota</taxon>
        <taxon>Candidatus Methanoliparia</taxon>
        <taxon>Candidatus Methanoliparales</taxon>
        <taxon>Candidatus Methanollivieraceae</taxon>
        <taxon>Candidatus Methanolliviera</taxon>
    </lineage>
</organism>
<reference evidence="3 4" key="1">
    <citation type="journal article" date="2019" name="Nat. Microbiol.">
        <title>Wide diversity of methane and short-chain alkane metabolisms in uncultured archaea.</title>
        <authorList>
            <person name="Borrel G."/>
            <person name="Adam P.S."/>
            <person name="McKay L.J."/>
            <person name="Chen L.X."/>
            <person name="Sierra-Garcia I.N."/>
            <person name="Sieber C.M."/>
            <person name="Letourneur Q."/>
            <person name="Ghozlane A."/>
            <person name="Andersen G.L."/>
            <person name="Li W.J."/>
            <person name="Hallam S.J."/>
            <person name="Muyzer G."/>
            <person name="de Oliveira V.M."/>
            <person name="Inskeep W.P."/>
            <person name="Banfield J.F."/>
            <person name="Gribaldo S."/>
        </authorList>
    </citation>
    <scope>NUCLEOTIDE SEQUENCE [LARGE SCALE GENOMIC DNA]</scope>
    <source>
        <strain evidence="3">NM1b</strain>
    </source>
</reference>
<feature type="domain" description="Saccharopine dehydrogenase NADP binding" evidence="1">
    <location>
        <begin position="3"/>
        <end position="127"/>
    </location>
</feature>
<protein>
    <submittedName>
        <fullName evidence="3">Saccharopine dehydrogenase</fullName>
    </submittedName>
</protein>
<evidence type="ECO:0000313" key="3">
    <source>
        <dbReference type="EMBL" id="RZN71179.1"/>
    </source>
</evidence>
<dbReference type="PANTHER" id="PTHR43796:SF2">
    <property type="entry name" value="CARBOXYNORSPERMIDINE SYNTHASE"/>
    <property type="match status" value="1"/>
</dbReference>
<dbReference type="Pfam" id="PF16653">
    <property type="entry name" value="Sacchrp_dh_C"/>
    <property type="match status" value="1"/>
</dbReference>
<dbReference type="Proteomes" id="UP000320766">
    <property type="component" value="Unassembled WGS sequence"/>
</dbReference>
<name>A0A520KXR3_9EURY</name>
<dbReference type="Gene3D" id="3.30.360.10">
    <property type="entry name" value="Dihydrodipicolinate Reductase, domain 2"/>
    <property type="match status" value="1"/>
</dbReference>
<accession>A0A520KXR3</accession>
<dbReference type="InterPro" id="IPR036291">
    <property type="entry name" value="NAD(P)-bd_dom_sf"/>
</dbReference>
<dbReference type="InterPro" id="IPR005097">
    <property type="entry name" value="Sacchrp_dh_NADP-bd"/>
</dbReference>
<evidence type="ECO:0000259" key="2">
    <source>
        <dbReference type="Pfam" id="PF16653"/>
    </source>
</evidence>
<dbReference type="InterPro" id="IPR032095">
    <property type="entry name" value="Sacchrp_dh-like_C"/>
</dbReference>
<dbReference type="EMBL" id="RXIL01000045">
    <property type="protein sequence ID" value="RZN71179.1"/>
    <property type="molecule type" value="Genomic_DNA"/>
</dbReference>
<comment type="caution">
    <text evidence="3">The sequence shown here is derived from an EMBL/GenBank/DDBJ whole genome shotgun (WGS) entry which is preliminary data.</text>
</comment>
<evidence type="ECO:0000259" key="1">
    <source>
        <dbReference type="Pfam" id="PF03435"/>
    </source>
</evidence>
<dbReference type="SUPFAM" id="SSF51735">
    <property type="entry name" value="NAD(P)-binding Rossmann-fold domains"/>
    <property type="match status" value="1"/>
</dbReference>
<proteinExistence type="predicted"/>
<gene>
    <name evidence="3" type="ORF">EF807_02515</name>
</gene>
<dbReference type="AlphaFoldDB" id="A0A520KXR3"/>
<dbReference type="Pfam" id="PF03435">
    <property type="entry name" value="Sacchrp_dh_NADP"/>
    <property type="match status" value="1"/>
</dbReference>
<evidence type="ECO:0000313" key="4">
    <source>
        <dbReference type="Proteomes" id="UP000320766"/>
    </source>
</evidence>
<dbReference type="PANTHER" id="PTHR43796">
    <property type="entry name" value="CARBOXYNORSPERMIDINE SYNTHASE"/>
    <property type="match status" value="1"/>
</dbReference>